<evidence type="ECO:0000313" key="8">
    <source>
        <dbReference type="Proteomes" id="UP000233766"/>
    </source>
</evidence>
<keyword evidence="1" id="KW-0678">Repressor</keyword>
<keyword evidence="8" id="KW-1185">Reference proteome</keyword>
<evidence type="ECO:0000313" key="7">
    <source>
        <dbReference type="EMBL" id="PKV98726.1"/>
    </source>
</evidence>
<dbReference type="Pfam" id="PF13977">
    <property type="entry name" value="TetR_C_6"/>
    <property type="match status" value="1"/>
</dbReference>
<dbReference type="SUPFAM" id="SSF46689">
    <property type="entry name" value="Homeodomain-like"/>
    <property type="match status" value="1"/>
</dbReference>
<dbReference type="SUPFAM" id="SSF48498">
    <property type="entry name" value="Tetracyclin repressor-like, C-terminal domain"/>
    <property type="match status" value="1"/>
</dbReference>
<keyword evidence="3 5" id="KW-0238">DNA-binding</keyword>
<comment type="caution">
    <text evidence="7">The sequence shown here is derived from an EMBL/GenBank/DDBJ whole genome shotgun (WGS) entry which is preliminary data.</text>
</comment>
<dbReference type="AlphaFoldDB" id="A0A2N3WXX7"/>
<proteinExistence type="predicted"/>
<evidence type="ECO:0000259" key="6">
    <source>
        <dbReference type="PROSITE" id="PS50977"/>
    </source>
</evidence>
<dbReference type="GO" id="GO:0003700">
    <property type="term" value="F:DNA-binding transcription factor activity"/>
    <property type="evidence" value="ECO:0007669"/>
    <property type="project" value="TreeGrafter"/>
</dbReference>
<dbReference type="PRINTS" id="PR00455">
    <property type="entry name" value="HTHTETR"/>
</dbReference>
<dbReference type="PROSITE" id="PS50977">
    <property type="entry name" value="HTH_TETR_2"/>
    <property type="match status" value="1"/>
</dbReference>
<dbReference type="InterPro" id="IPR009057">
    <property type="entry name" value="Homeodomain-like_sf"/>
</dbReference>
<dbReference type="PANTHER" id="PTHR30055">
    <property type="entry name" value="HTH-TYPE TRANSCRIPTIONAL REGULATOR RUTR"/>
    <property type="match status" value="1"/>
</dbReference>
<dbReference type="EMBL" id="PJMW01000001">
    <property type="protein sequence ID" value="PKV98726.1"/>
    <property type="molecule type" value="Genomic_DNA"/>
</dbReference>
<reference evidence="7 8" key="1">
    <citation type="submission" date="2017-12" db="EMBL/GenBank/DDBJ databases">
        <title>Sequencing the genomes of 1000 Actinobacteria strains.</title>
        <authorList>
            <person name="Klenk H.-P."/>
        </authorList>
    </citation>
    <scope>NUCLEOTIDE SEQUENCE [LARGE SCALE GENOMIC DNA]</scope>
    <source>
        <strain evidence="7 8">DSM 44489</strain>
    </source>
</reference>
<dbReference type="InterPro" id="IPR039538">
    <property type="entry name" value="BetI_C"/>
</dbReference>
<feature type="DNA-binding region" description="H-T-H motif" evidence="5">
    <location>
        <begin position="34"/>
        <end position="53"/>
    </location>
</feature>
<evidence type="ECO:0000256" key="3">
    <source>
        <dbReference type="ARBA" id="ARBA00023125"/>
    </source>
</evidence>
<protein>
    <submittedName>
        <fullName evidence="7">TetR family transcriptional regulator</fullName>
    </submittedName>
</protein>
<evidence type="ECO:0000256" key="5">
    <source>
        <dbReference type="PROSITE-ProRule" id="PRU00335"/>
    </source>
</evidence>
<evidence type="ECO:0000256" key="4">
    <source>
        <dbReference type="ARBA" id="ARBA00023163"/>
    </source>
</evidence>
<organism evidence="7 8">
    <name type="scientific">Nocardia fluminea</name>
    <dbReference type="NCBI Taxonomy" id="134984"/>
    <lineage>
        <taxon>Bacteria</taxon>
        <taxon>Bacillati</taxon>
        <taxon>Actinomycetota</taxon>
        <taxon>Actinomycetes</taxon>
        <taxon>Mycobacteriales</taxon>
        <taxon>Nocardiaceae</taxon>
        <taxon>Nocardia</taxon>
    </lineage>
</organism>
<keyword evidence="2" id="KW-0805">Transcription regulation</keyword>
<accession>A0A2N3WXX7</accession>
<name>A0A2N3WXX7_9NOCA</name>
<dbReference type="RefSeq" id="WP_170111986.1">
    <property type="nucleotide sequence ID" value="NZ_PJMW01000001.1"/>
</dbReference>
<dbReference type="PANTHER" id="PTHR30055:SF223">
    <property type="entry name" value="HTH-TYPE TRANSCRIPTIONAL REGULATOR UIDR"/>
    <property type="match status" value="1"/>
</dbReference>
<dbReference type="Gene3D" id="1.10.357.10">
    <property type="entry name" value="Tetracycline Repressor, domain 2"/>
    <property type="match status" value="1"/>
</dbReference>
<dbReference type="InterPro" id="IPR001647">
    <property type="entry name" value="HTH_TetR"/>
</dbReference>
<dbReference type="InterPro" id="IPR036271">
    <property type="entry name" value="Tet_transcr_reg_TetR-rel_C_sf"/>
</dbReference>
<dbReference type="FunFam" id="1.10.10.60:FF:000141">
    <property type="entry name" value="TetR family transcriptional regulator"/>
    <property type="match status" value="1"/>
</dbReference>
<dbReference type="InterPro" id="IPR050109">
    <property type="entry name" value="HTH-type_TetR-like_transc_reg"/>
</dbReference>
<dbReference type="Pfam" id="PF00440">
    <property type="entry name" value="TetR_N"/>
    <property type="match status" value="1"/>
</dbReference>
<dbReference type="GO" id="GO:0000976">
    <property type="term" value="F:transcription cis-regulatory region binding"/>
    <property type="evidence" value="ECO:0007669"/>
    <property type="project" value="TreeGrafter"/>
</dbReference>
<gene>
    <name evidence="7" type="ORF">ATK86_0749</name>
</gene>
<evidence type="ECO:0000256" key="2">
    <source>
        <dbReference type="ARBA" id="ARBA00023015"/>
    </source>
</evidence>
<evidence type="ECO:0000256" key="1">
    <source>
        <dbReference type="ARBA" id="ARBA00022491"/>
    </source>
</evidence>
<sequence length="216" mass="24115">MPRLSRAESVLRTRAALLTAAEEVFADKGFAEATLDDIADRAGFSRGAVYANFANKTELFLALLDDWLQLEIDSRLRLHDPSYTPQQDIDALAGHGGNRFADSKRFLLLIEFRLYALRHPEVAQRLRDYDRASTDWFAAVIEEVAVASEIPLPAPVHQIALLVLALEHGIATLAHTDPERVPHEAFLDSLTLLNRALTALAQTDTPQDRKRLPEPE</sequence>
<dbReference type="GO" id="GO:0045892">
    <property type="term" value="P:negative regulation of DNA-templated transcription"/>
    <property type="evidence" value="ECO:0007669"/>
    <property type="project" value="UniProtKB-ARBA"/>
</dbReference>
<feature type="domain" description="HTH tetR-type" evidence="6">
    <location>
        <begin position="11"/>
        <end position="71"/>
    </location>
</feature>
<keyword evidence="4" id="KW-0804">Transcription</keyword>
<dbReference type="Proteomes" id="UP000233766">
    <property type="component" value="Unassembled WGS sequence"/>
</dbReference>